<gene>
    <name evidence="2" type="ORF">BLNAU_21458</name>
</gene>
<organism evidence="2 3">
    <name type="scientific">Blattamonas nauphoetae</name>
    <dbReference type="NCBI Taxonomy" id="2049346"/>
    <lineage>
        <taxon>Eukaryota</taxon>
        <taxon>Metamonada</taxon>
        <taxon>Preaxostyla</taxon>
        <taxon>Oxymonadida</taxon>
        <taxon>Blattamonas</taxon>
    </lineage>
</organism>
<dbReference type="EMBL" id="JARBJD010000336">
    <property type="protein sequence ID" value="KAK2943627.1"/>
    <property type="molecule type" value="Genomic_DNA"/>
</dbReference>
<reference evidence="2 3" key="1">
    <citation type="journal article" date="2022" name="bioRxiv">
        <title>Genomics of Preaxostyla Flagellates Illuminates Evolutionary Transitions and the Path Towards Mitochondrial Loss.</title>
        <authorList>
            <person name="Novak L.V.F."/>
            <person name="Treitli S.C."/>
            <person name="Pyrih J."/>
            <person name="Halakuc P."/>
            <person name="Pipaliya S.V."/>
            <person name="Vacek V."/>
            <person name="Brzon O."/>
            <person name="Soukal P."/>
            <person name="Eme L."/>
            <person name="Dacks J.B."/>
            <person name="Karnkowska A."/>
            <person name="Elias M."/>
            <person name="Hampl V."/>
        </authorList>
    </citation>
    <scope>NUCLEOTIDE SEQUENCE [LARGE SCALE GENOMIC DNA]</scope>
    <source>
        <strain evidence="2">NAU3</strain>
        <tissue evidence="2">Gut</tissue>
    </source>
</reference>
<protein>
    <recommendedName>
        <fullName evidence="4">DUF4371 domain-containing protein</fullName>
    </recommendedName>
</protein>
<accession>A0ABQ9WVV3</accession>
<dbReference type="PANTHER" id="PTHR46880:SF5">
    <property type="entry name" value="DUF4371 DOMAIN-CONTAINING PROTEIN"/>
    <property type="match status" value="1"/>
</dbReference>
<name>A0ABQ9WVV3_9EUKA</name>
<dbReference type="PANTHER" id="PTHR46880">
    <property type="entry name" value="RAS-ASSOCIATING DOMAIN-CONTAINING PROTEIN"/>
    <property type="match status" value="1"/>
</dbReference>
<evidence type="ECO:0008006" key="4">
    <source>
        <dbReference type="Google" id="ProtNLM"/>
    </source>
</evidence>
<feature type="region of interest" description="Disordered" evidence="1">
    <location>
        <begin position="67"/>
        <end position="89"/>
    </location>
</feature>
<dbReference type="InterPro" id="IPR012337">
    <property type="entry name" value="RNaseH-like_sf"/>
</dbReference>
<evidence type="ECO:0000313" key="3">
    <source>
        <dbReference type="Proteomes" id="UP001281761"/>
    </source>
</evidence>
<comment type="caution">
    <text evidence="2">The sequence shown here is derived from an EMBL/GenBank/DDBJ whole genome shotgun (WGS) entry which is preliminary data.</text>
</comment>
<feature type="compositionally biased region" description="Polar residues" evidence="1">
    <location>
        <begin position="67"/>
        <end position="84"/>
    </location>
</feature>
<evidence type="ECO:0000256" key="1">
    <source>
        <dbReference type="SAM" id="MobiDB-lite"/>
    </source>
</evidence>
<proteinExistence type="predicted"/>
<sequence length="620" mass="68809">MTKGGVYTGWRGRNNDGGRINISLTVFDLGVCNVFKVGAGDAGLVFPRVVAAGGGIALKEMASKSTNQTIESNSLHSTVESESAATELEGEERMIVDDVTEPKPAIPVPPKLKSADQVRHLYPNWIVGRDACLDENGNSIFTLSNAGIMCSICSTFKHSLKSPKGEYISRPSNPSASLSVYDHVQTATHKEALAMQAERKESLSQRISVEDTRSILTHRKNQLRAVNFIAINHLACDSFKALTNQYNSLNNPHFVTPSESSNNRQFWKLAQKIDTFFHSAQAHKIQPRTPLAITLDTSTDNTSKTILCVNCRFLSNDYTPVSLLLGLEEMKKTSTGKALFDAFLKVLTAGGIHKSQILCVSTDGDPAMNGSQKGFIALLRAVVPGLLYQHCAAHRFQLALKHSFESKNQAATQTLINNSIRFVHAITKSHSLVKKFSKALRQSGQKPHSLAKPIKIRWSTCRQALEDTLRFRTIISQLLQESNQLKHQTLIVYFELEENIARLAALLSLLEMTTYTVSILQSRTLTFPECRAAIQNLRRTLTTMEEDDVRNKLLSSIHIYSIPGGDQILDQMVVDFLQMKSILCDELESTFSTNDDTADLNFLKNYILLQPDTPQSDTIH</sequence>
<evidence type="ECO:0000313" key="2">
    <source>
        <dbReference type="EMBL" id="KAK2943627.1"/>
    </source>
</evidence>
<dbReference type="SUPFAM" id="SSF53098">
    <property type="entry name" value="Ribonuclease H-like"/>
    <property type="match status" value="1"/>
</dbReference>
<dbReference type="Proteomes" id="UP001281761">
    <property type="component" value="Unassembled WGS sequence"/>
</dbReference>
<keyword evidence="3" id="KW-1185">Reference proteome</keyword>